<keyword evidence="1" id="KW-0732">Signal</keyword>
<dbReference type="PROSITE" id="PS51257">
    <property type="entry name" value="PROKAR_LIPOPROTEIN"/>
    <property type="match status" value="1"/>
</dbReference>
<proteinExistence type="predicted"/>
<accession>A0A5C6ZJM0</accession>
<sequence length="147" mass="16516">MKHLIISLFLILSLQSCNTDDCGDCFTPPQPFLFELVDKSTGENAFTNGTYEPQQLNILDSITTAPVEYEFISENNVNLIQLNTIGWKTETVNLSFEISGNQIFNFYVDATRKKENCCSFTTYNAIELEGAEFEIAPNSGIHTILLN</sequence>
<dbReference type="EMBL" id="VORO01000003">
    <property type="protein sequence ID" value="TXD90498.1"/>
    <property type="molecule type" value="Genomic_DNA"/>
</dbReference>
<evidence type="ECO:0000313" key="3">
    <source>
        <dbReference type="Proteomes" id="UP000321578"/>
    </source>
</evidence>
<evidence type="ECO:0000313" key="2">
    <source>
        <dbReference type="EMBL" id="TXD90498.1"/>
    </source>
</evidence>
<protein>
    <submittedName>
        <fullName evidence="2">Uncharacterized protein</fullName>
    </submittedName>
</protein>
<feature type="chain" id="PRO_5022791857" evidence="1">
    <location>
        <begin position="20"/>
        <end position="147"/>
    </location>
</feature>
<dbReference type="RefSeq" id="WP_147085244.1">
    <property type="nucleotide sequence ID" value="NZ_VORM01000002.1"/>
</dbReference>
<comment type="caution">
    <text evidence="2">The sequence shown here is derived from an EMBL/GenBank/DDBJ whole genome shotgun (WGS) entry which is preliminary data.</text>
</comment>
<dbReference type="Proteomes" id="UP000321578">
    <property type="component" value="Unassembled WGS sequence"/>
</dbReference>
<name>A0A5C6ZJM0_9FLAO</name>
<reference evidence="2 3" key="1">
    <citation type="submission" date="2019-08" db="EMBL/GenBank/DDBJ databases">
        <title>Genomes of Subsaximicrobium wynnwilliamsii strains.</title>
        <authorList>
            <person name="Bowman J.P."/>
        </authorList>
    </citation>
    <scope>NUCLEOTIDE SEQUENCE [LARGE SCALE GENOMIC DNA]</scope>
    <source>
        <strain evidence="2 3">2-80-2</strain>
    </source>
</reference>
<feature type="signal peptide" evidence="1">
    <location>
        <begin position="1"/>
        <end position="19"/>
    </location>
</feature>
<evidence type="ECO:0000256" key="1">
    <source>
        <dbReference type="SAM" id="SignalP"/>
    </source>
</evidence>
<keyword evidence="3" id="KW-1185">Reference proteome</keyword>
<dbReference type="OrthoDB" id="1119476at2"/>
<organism evidence="2 3">
    <name type="scientific">Subsaximicrobium wynnwilliamsii</name>
    <dbReference type="NCBI Taxonomy" id="291179"/>
    <lineage>
        <taxon>Bacteria</taxon>
        <taxon>Pseudomonadati</taxon>
        <taxon>Bacteroidota</taxon>
        <taxon>Flavobacteriia</taxon>
        <taxon>Flavobacteriales</taxon>
        <taxon>Flavobacteriaceae</taxon>
        <taxon>Subsaximicrobium</taxon>
    </lineage>
</organism>
<dbReference type="AlphaFoldDB" id="A0A5C6ZJM0"/>
<gene>
    <name evidence="2" type="ORF">ESY86_03795</name>
</gene>